<evidence type="ECO:0000259" key="16">
    <source>
        <dbReference type="PROSITE" id="PS50280"/>
    </source>
</evidence>
<keyword evidence="7" id="KW-0677">Repeat</keyword>
<dbReference type="Pfam" id="PF21549">
    <property type="entry name" value="PRDM2_PR"/>
    <property type="match status" value="2"/>
</dbReference>
<keyword evidence="18" id="KW-1185">Reference proteome</keyword>
<dbReference type="Pfam" id="PF00096">
    <property type="entry name" value="zf-C2H2"/>
    <property type="match status" value="8"/>
</dbReference>
<dbReference type="PROSITE" id="PS00028">
    <property type="entry name" value="ZINC_FINGER_C2H2_1"/>
    <property type="match status" value="9"/>
</dbReference>
<evidence type="ECO:0000256" key="6">
    <source>
        <dbReference type="ARBA" id="ARBA00022723"/>
    </source>
</evidence>
<dbReference type="Proteomes" id="UP000606274">
    <property type="component" value="Unassembled WGS sequence"/>
</dbReference>
<keyword evidence="8 14" id="KW-0863">Zinc-finger</keyword>
<dbReference type="AlphaFoldDB" id="A0A8T0BB40"/>
<dbReference type="PROSITE" id="PS50157">
    <property type="entry name" value="ZINC_FINGER_C2H2_2"/>
    <property type="match status" value="9"/>
</dbReference>
<dbReference type="Gene3D" id="3.30.160.60">
    <property type="entry name" value="Classic Zinc Finger"/>
    <property type="match status" value="10"/>
</dbReference>
<keyword evidence="12" id="KW-0804">Transcription</keyword>
<comment type="subcellular location">
    <subcellularLocation>
        <location evidence="1">Nucleus</location>
    </subcellularLocation>
</comment>
<evidence type="ECO:0000256" key="7">
    <source>
        <dbReference type="ARBA" id="ARBA00022737"/>
    </source>
</evidence>
<protein>
    <recommendedName>
        <fullName evidence="19">Histone-lysine N-methyltransferase PRDM9-like</fullName>
    </recommendedName>
</protein>
<dbReference type="InterPro" id="IPR013087">
    <property type="entry name" value="Znf_C2H2_type"/>
</dbReference>
<evidence type="ECO:0008006" key="19">
    <source>
        <dbReference type="Google" id="ProtNLM"/>
    </source>
</evidence>
<feature type="domain" description="SET" evidence="16">
    <location>
        <begin position="134"/>
        <end position="248"/>
    </location>
</feature>
<proteinExistence type="inferred from homology"/>
<dbReference type="InterPro" id="IPR036236">
    <property type="entry name" value="Znf_C2H2_sf"/>
</dbReference>
<dbReference type="SMART" id="SM00317">
    <property type="entry name" value="SET"/>
    <property type="match status" value="2"/>
</dbReference>
<evidence type="ECO:0000256" key="5">
    <source>
        <dbReference type="ARBA" id="ARBA00022691"/>
    </source>
</evidence>
<dbReference type="Gene3D" id="2.170.270.10">
    <property type="entry name" value="SET domain"/>
    <property type="match status" value="2"/>
</dbReference>
<keyword evidence="5" id="KW-0949">S-adenosyl-L-methionine</keyword>
<keyword evidence="13" id="KW-0539">Nucleus</keyword>
<feature type="domain" description="C2H2-type" evidence="15">
    <location>
        <begin position="427"/>
        <end position="454"/>
    </location>
</feature>
<evidence type="ECO:0000256" key="14">
    <source>
        <dbReference type="PROSITE-ProRule" id="PRU00042"/>
    </source>
</evidence>
<dbReference type="SUPFAM" id="SSF57667">
    <property type="entry name" value="beta-beta-alpha zinc fingers"/>
    <property type="match status" value="5"/>
</dbReference>
<keyword evidence="4" id="KW-0808">Transferase</keyword>
<evidence type="ECO:0000313" key="17">
    <source>
        <dbReference type="EMBL" id="KAF7703153.1"/>
    </source>
</evidence>
<evidence type="ECO:0000256" key="1">
    <source>
        <dbReference type="ARBA" id="ARBA00004123"/>
    </source>
</evidence>
<evidence type="ECO:0000256" key="2">
    <source>
        <dbReference type="ARBA" id="ARBA00006991"/>
    </source>
</evidence>
<feature type="domain" description="C2H2-type" evidence="15">
    <location>
        <begin position="343"/>
        <end position="370"/>
    </location>
</feature>
<accession>A0A8T0BB40</accession>
<comment type="similarity">
    <text evidence="2">Belongs to the krueppel C2H2-type zinc-finger protein family.</text>
</comment>
<evidence type="ECO:0000256" key="8">
    <source>
        <dbReference type="ARBA" id="ARBA00022771"/>
    </source>
</evidence>
<feature type="domain" description="C2H2-type" evidence="15">
    <location>
        <begin position="483"/>
        <end position="510"/>
    </location>
</feature>
<dbReference type="SMART" id="SM00355">
    <property type="entry name" value="ZnF_C2H2"/>
    <property type="match status" value="9"/>
</dbReference>
<dbReference type="GO" id="GO:0005634">
    <property type="term" value="C:nucleus"/>
    <property type="evidence" value="ECO:0007669"/>
    <property type="project" value="UniProtKB-SubCell"/>
</dbReference>
<dbReference type="FunFam" id="3.30.160.60:FF:000663">
    <property type="entry name" value="Zinc finger protein 45"/>
    <property type="match status" value="1"/>
</dbReference>
<organism evidence="17 18">
    <name type="scientific">Silurus meridionalis</name>
    <name type="common">Southern catfish</name>
    <name type="synonym">Silurus soldatovi meridionalis</name>
    <dbReference type="NCBI Taxonomy" id="175797"/>
    <lineage>
        <taxon>Eukaryota</taxon>
        <taxon>Metazoa</taxon>
        <taxon>Chordata</taxon>
        <taxon>Craniata</taxon>
        <taxon>Vertebrata</taxon>
        <taxon>Euteleostomi</taxon>
        <taxon>Actinopterygii</taxon>
        <taxon>Neopterygii</taxon>
        <taxon>Teleostei</taxon>
        <taxon>Ostariophysi</taxon>
        <taxon>Siluriformes</taxon>
        <taxon>Siluridae</taxon>
        <taxon>Silurus</taxon>
    </lineage>
</organism>
<evidence type="ECO:0000256" key="13">
    <source>
        <dbReference type="ARBA" id="ARBA00023242"/>
    </source>
</evidence>
<evidence type="ECO:0000256" key="11">
    <source>
        <dbReference type="ARBA" id="ARBA00023125"/>
    </source>
</evidence>
<dbReference type="FunFam" id="3.30.160.60:FF:000100">
    <property type="entry name" value="Zinc finger 45-like"/>
    <property type="match status" value="1"/>
</dbReference>
<dbReference type="InterPro" id="IPR044417">
    <property type="entry name" value="PRDM7_9_PR-SET"/>
</dbReference>
<evidence type="ECO:0000256" key="9">
    <source>
        <dbReference type="ARBA" id="ARBA00022833"/>
    </source>
</evidence>
<keyword evidence="6" id="KW-0479">Metal-binding</keyword>
<dbReference type="CDD" id="cd19193">
    <property type="entry name" value="PR-SET_PRDM7_9"/>
    <property type="match status" value="2"/>
</dbReference>
<dbReference type="PROSITE" id="PS50280">
    <property type="entry name" value="SET"/>
    <property type="match status" value="2"/>
</dbReference>
<dbReference type="SUPFAM" id="SSF82199">
    <property type="entry name" value="SET domain"/>
    <property type="match status" value="2"/>
</dbReference>
<evidence type="ECO:0000256" key="4">
    <source>
        <dbReference type="ARBA" id="ARBA00022679"/>
    </source>
</evidence>
<feature type="domain" description="C2H2-type" evidence="15">
    <location>
        <begin position="371"/>
        <end position="398"/>
    </location>
</feature>
<feature type="domain" description="C2H2-type" evidence="15">
    <location>
        <begin position="399"/>
        <end position="426"/>
    </location>
</feature>
<evidence type="ECO:0000256" key="3">
    <source>
        <dbReference type="ARBA" id="ARBA00022603"/>
    </source>
</evidence>
<keyword evidence="9" id="KW-0862">Zinc</keyword>
<sequence>MDARLCSVREVAQISAAQHLQLTEDVHTDAFGLTIITVDDQDGDFLKNPLKQEESGDEDFLYCGISDEGTLNSPSCGGFQIFKKEDPEDDEYLYCEDCGSFFINKCEIHGPALFIPDTPVPLGVPDRARQTLPPDLVVQESSISDAGLGVFNMGETIPVGAHFGPYQGDVVDCEEAMNSGYSWVIYREGQCEQYIDGRREMHANWMRFVNCLCDTAEQNLVASQYHGGIFYRCCRPISPGEELVVGYTEEYTKNLSNAFDYIWKKKCSANEMQNDTNQTIYGQEKAHQCLQCGERFTERSTLVKHKRIHSKEKAYHCYECASSFSQLSTLQQHQRIHTGEKPYQCSNCGDQFSNQSNLQRHQRVHTGEKPYSCSVCGTNFTQRSTLQRHQRIHTGEKPYLCSNCGDKFSNLSNLQRHQRVHTGEKPYNCLMCGKNFTQRSTLQRHERIHTGEKPYQCSYCVERFTHQSLLQSHQRLHTGEKPYRCPLCGKCFTERGALRKHQRVHTGEKPYHCPECGKNFTEKCALKKHQRIHTGEKPYYCTQCGRSFAFSSSFTCTGGKFDCSGRVKREDFILSVMDSEEGGLCSVGETPHNPATPHLQHSEGVQKEDQQDIIFLKKPIKEEQSEDEDDLYGGTPSSVSCITHVDQQDGEFHMKPLIKEEAKDDCYLYCEDCGSFFINKCEIHGPALFIPDTPVPLGVSDRARQTLPPDLVVQESSIPDAGLGVFNMGETIPVGAHFGPYQGDVVDCEEAMNSGYSWVIYEGTQSERYVDANREMHANWMRYVNCARNNEESNLVVCQYQGGILFRCCRHIEPGQELLVWYTEEYTKSQHSIRTPLEQKVLYRW</sequence>
<feature type="domain" description="C2H2-type" evidence="15">
    <location>
        <begin position="455"/>
        <end position="482"/>
    </location>
</feature>
<dbReference type="InterPro" id="IPR001214">
    <property type="entry name" value="SET_dom"/>
</dbReference>
<gene>
    <name evidence="17" type="ORF">HF521_022160</name>
</gene>
<dbReference type="EMBL" id="JABFDY010000009">
    <property type="protein sequence ID" value="KAF7703153.1"/>
    <property type="molecule type" value="Genomic_DNA"/>
</dbReference>
<feature type="domain" description="C2H2-type" evidence="15">
    <location>
        <begin position="315"/>
        <end position="342"/>
    </location>
</feature>
<dbReference type="FunFam" id="3.30.160.60:FF:002343">
    <property type="entry name" value="Zinc finger protein 33A"/>
    <property type="match status" value="7"/>
</dbReference>
<keyword evidence="10" id="KW-0805">Transcription regulation</keyword>
<evidence type="ECO:0000259" key="15">
    <source>
        <dbReference type="PROSITE" id="PS50157"/>
    </source>
</evidence>
<dbReference type="FunFam" id="3.30.160.60:FF:000038">
    <property type="entry name" value="Zinc finger protein 624"/>
    <property type="match status" value="1"/>
</dbReference>
<feature type="domain" description="SET" evidence="16">
    <location>
        <begin position="709"/>
        <end position="823"/>
    </location>
</feature>
<dbReference type="GO" id="GO:0008270">
    <property type="term" value="F:zinc ion binding"/>
    <property type="evidence" value="ECO:0007669"/>
    <property type="project" value="UniProtKB-KW"/>
</dbReference>
<evidence type="ECO:0000256" key="12">
    <source>
        <dbReference type="ARBA" id="ARBA00023163"/>
    </source>
</evidence>
<dbReference type="GO" id="GO:0003677">
    <property type="term" value="F:DNA binding"/>
    <property type="evidence" value="ECO:0007669"/>
    <property type="project" value="UniProtKB-KW"/>
</dbReference>
<evidence type="ECO:0000313" key="18">
    <source>
        <dbReference type="Proteomes" id="UP000606274"/>
    </source>
</evidence>
<keyword evidence="3" id="KW-0489">Methyltransferase</keyword>
<evidence type="ECO:0000256" key="10">
    <source>
        <dbReference type="ARBA" id="ARBA00023015"/>
    </source>
</evidence>
<dbReference type="PANTHER" id="PTHR24394:SF48">
    <property type="entry name" value="ZINC FINGER PROTEIN 771"/>
    <property type="match status" value="1"/>
</dbReference>
<dbReference type="GO" id="GO:0000981">
    <property type="term" value="F:DNA-binding transcription factor activity, RNA polymerase II-specific"/>
    <property type="evidence" value="ECO:0007669"/>
    <property type="project" value="TreeGrafter"/>
</dbReference>
<feature type="domain" description="C2H2-type" evidence="15">
    <location>
        <begin position="287"/>
        <end position="314"/>
    </location>
</feature>
<dbReference type="GO" id="GO:0042054">
    <property type="term" value="F:histone methyltransferase activity"/>
    <property type="evidence" value="ECO:0007669"/>
    <property type="project" value="InterPro"/>
</dbReference>
<dbReference type="InterPro" id="IPR046341">
    <property type="entry name" value="SET_dom_sf"/>
</dbReference>
<dbReference type="PANTHER" id="PTHR24394">
    <property type="entry name" value="ZINC FINGER PROTEIN"/>
    <property type="match status" value="1"/>
</dbReference>
<dbReference type="GO" id="GO:0032259">
    <property type="term" value="P:methylation"/>
    <property type="evidence" value="ECO:0007669"/>
    <property type="project" value="UniProtKB-KW"/>
</dbReference>
<keyword evidence="11" id="KW-0238">DNA-binding</keyword>
<feature type="domain" description="C2H2-type" evidence="15">
    <location>
        <begin position="511"/>
        <end position="538"/>
    </location>
</feature>
<reference evidence="17" key="1">
    <citation type="submission" date="2020-08" db="EMBL/GenBank/DDBJ databases">
        <title>Chromosome-level assembly of Southern catfish (Silurus meridionalis) provides insights into visual adaptation to the nocturnal and benthic lifestyles.</title>
        <authorList>
            <person name="Zhang Y."/>
            <person name="Wang D."/>
            <person name="Peng Z."/>
        </authorList>
    </citation>
    <scope>NUCLEOTIDE SEQUENCE</scope>
    <source>
        <strain evidence="17">SWU-2019-XX</strain>
        <tissue evidence="17">Muscle</tissue>
    </source>
</reference>
<comment type="caution">
    <text evidence="17">The sequence shown here is derived from an EMBL/GenBank/DDBJ whole genome shotgun (WGS) entry which is preliminary data.</text>
</comment>
<name>A0A8T0BB40_SILME</name>